<evidence type="ECO:0000313" key="1">
    <source>
        <dbReference type="EMBL" id="CDG81971.1"/>
    </source>
</evidence>
<keyword evidence="2" id="KW-1185">Reference proteome</keyword>
<reference evidence="1 2" key="1">
    <citation type="journal article" date="2015" name="Genome Announc.">
        <title>Genome Sequence of Mushroom Soft-Rot Pathogen Janthinobacterium agaricidamnosum.</title>
        <authorList>
            <person name="Graupner K."/>
            <person name="Lackner G."/>
            <person name="Hertweck C."/>
        </authorList>
    </citation>
    <scope>NUCLEOTIDE SEQUENCE [LARGE SCALE GENOMIC DNA]</scope>
    <source>
        <strain evidence="2">NBRC 102515 / DSM 9628</strain>
    </source>
</reference>
<sequence length="57" mass="7051">MIRHQPSHQPFHIPQLNYFILFKARKALKYYHKIIKYSGICEKYYFFFIVSPIMKLI</sequence>
<evidence type="ECO:0000313" key="2">
    <source>
        <dbReference type="Proteomes" id="UP000027604"/>
    </source>
</evidence>
<dbReference type="KEGG" id="jag:GJA_1318"/>
<dbReference type="AlphaFoldDB" id="W0V287"/>
<name>W0V287_9BURK</name>
<protein>
    <submittedName>
        <fullName evidence="1">Uncharacterized protein</fullName>
    </submittedName>
</protein>
<accession>W0V287</accession>
<proteinExistence type="predicted"/>
<dbReference type="Proteomes" id="UP000027604">
    <property type="component" value="Chromosome I"/>
</dbReference>
<dbReference type="HOGENOM" id="CLU_2990612_0_0_4"/>
<dbReference type="EMBL" id="HG322949">
    <property type="protein sequence ID" value="CDG81971.1"/>
    <property type="molecule type" value="Genomic_DNA"/>
</dbReference>
<organism evidence="1 2">
    <name type="scientific">Janthinobacterium agaricidamnosum NBRC 102515 = DSM 9628</name>
    <dbReference type="NCBI Taxonomy" id="1349767"/>
    <lineage>
        <taxon>Bacteria</taxon>
        <taxon>Pseudomonadati</taxon>
        <taxon>Pseudomonadota</taxon>
        <taxon>Betaproteobacteria</taxon>
        <taxon>Burkholderiales</taxon>
        <taxon>Oxalobacteraceae</taxon>
        <taxon>Janthinobacterium</taxon>
    </lineage>
</organism>
<gene>
    <name evidence="1" type="ORF">GJA_1318</name>
</gene>